<organism evidence="5 6">
    <name type="scientific">Nannocystis radixulma</name>
    <dbReference type="NCBI Taxonomy" id="2995305"/>
    <lineage>
        <taxon>Bacteria</taxon>
        <taxon>Pseudomonadati</taxon>
        <taxon>Myxococcota</taxon>
        <taxon>Polyangia</taxon>
        <taxon>Nannocystales</taxon>
        <taxon>Nannocystaceae</taxon>
        <taxon>Nannocystis</taxon>
    </lineage>
</organism>
<feature type="domain" description="NADAR" evidence="4">
    <location>
        <begin position="29"/>
        <end position="167"/>
    </location>
</feature>
<name>A0ABT5AYX3_9BACT</name>
<evidence type="ECO:0000256" key="1">
    <source>
        <dbReference type="ARBA" id="ARBA00000022"/>
    </source>
</evidence>
<reference evidence="5 6" key="1">
    <citation type="submission" date="2022-11" db="EMBL/GenBank/DDBJ databases">
        <title>Minimal conservation of predation-associated metabolite biosynthetic gene clusters underscores biosynthetic potential of Myxococcota including descriptions for ten novel species: Archangium lansinium sp. nov., Myxococcus landrumus sp. nov., Nannocystis bai.</title>
        <authorList>
            <person name="Ahearne A."/>
            <person name="Stevens C."/>
            <person name="Dowd S."/>
        </authorList>
    </citation>
    <scope>NUCLEOTIDE SEQUENCE [LARGE SCALE GENOMIC DNA]</scope>
    <source>
        <strain evidence="5 6">NCELM</strain>
    </source>
</reference>
<comment type="catalytic activity">
    <reaction evidence="2">
        <text>2,5-diamino-6-hydroxy-4-(5-phosphoribosylamino)-pyrimidine + H2O = 2,5,6-triamino-4-hydroxypyrimidine + D-ribose 5-phosphate</text>
        <dbReference type="Rhea" id="RHEA:23436"/>
        <dbReference type="ChEBI" id="CHEBI:15377"/>
        <dbReference type="ChEBI" id="CHEBI:58614"/>
        <dbReference type="ChEBI" id="CHEBI:78346"/>
        <dbReference type="ChEBI" id="CHEBI:137796"/>
    </reaction>
</comment>
<keyword evidence="6" id="KW-1185">Reference proteome</keyword>
<dbReference type="SUPFAM" id="SSF143990">
    <property type="entry name" value="YbiA-like"/>
    <property type="match status" value="1"/>
</dbReference>
<comment type="catalytic activity">
    <reaction evidence="1">
        <text>5-amino-6-(5-phospho-D-ribosylamino)uracil + H2O = 5,6-diaminouracil + D-ribose 5-phosphate</text>
        <dbReference type="Rhea" id="RHEA:55020"/>
        <dbReference type="ChEBI" id="CHEBI:15377"/>
        <dbReference type="ChEBI" id="CHEBI:46252"/>
        <dbReference type="ChEBI" id="CHEBI:58453"/>
        <dbReference type="ChEBI" id="CHEBI:78346"/>
    </reaction>
</comment>
<sequence length="169" mass="19229">MHERATSGLAWRSHLGDPHRRDMPDVIEFYLPADPYGELSNFAPFPIKLGGKRWPTSEHYFQAQKFAGTAHEEEVRRAKKPKLAAEMGRDRKRPLRRDWESVKESVMLAALRAKFTQHDDLRALLLGTGDARLVEHTTNDAYWGDGGDGSGKNRLGHLLMQLRAELRNG</sequence>
<dbReference type="Gene3D" id="1.10.357.40">
    <property type="entry name" value="YbiA-like"/>
    <property type="match status" value="1"/>
</dbReference>
<evidence type="ECO:0000259" key="4">
    <source>
        <dbReference type="Pfam" id="PF08719"/>
    </source>
</evidence>
<evidence type="ECO:0000256" key="2">
    <source>
        <dbReference type="ARBA" id="ARBA00000751"/>
    </source>
</evidence>
<dbReference type="InterPro" id="IPR012816">
    <property type="entry name" value="NADAR"/>
</dbReference>
<evidence type="ECO:0000313" key="5">
    <source>
        <dbReference type="EMBL" id="MDC0666428.1"/>
    </source>
</evidence>
<dbReference type="CDD" id="cd15457">
    <property type="entry name" value="NADAR"/>
    <property type="match status" value="1"/>
</dbReference>
<evidence type="ECO:0000313" key="6">
    <source>
        <dbReference type="Proteomes" id="UP001217838"/>
    </source>
</evidence>
<protein>
    <submittedName>
        <fullName evidence="5">NADAR family protein</fullName>
    </submittedName>
</protein>
<comment type="caution">
    <text evidence="5">The sequence shown here is derived from an EMBL/GenBank/DDBJ whole genome shotgun (WGS) entry which is preliminary data.</text>
</comment>
<dbReference type="NCBIfam" id="TIGR02464">
    <property type="entry name" value="ribofla_fusion"/>
    <property type="match status" value="1"/>
</dbReference>
<accession>A0ABT5AYX3</accession>
<proteinExistence type="predicted"/>
<evidence type="ECO:0000256" key="3">
    <source>
        <dbReference type="SAM" id="MobiDB-lite"/>
    </source>
</evidence>
<dbReference type="EMBL" id="JAQNDN010000001">
    <property type="protein sequence ID" value="MDC0666428.1"/>
    <property type="molecule type" value="Genomic_DNA"/>
</dbReference>
<feature type="region of interest" description="Disordered" evidence="3">
    <location>
        <begin position="70"/>
        <end position="91"/>
    </location>
</feature>
<dbReference type="Pfam" id="PF08719">
    <property type="entry name" value="NADAR"/>
    <property type="match status" value="1"/>
</dbReference>
<gene>
    <name evidence="5" type="ORF">POL58_01705</name>
</gene>
<dbReference type="Proteomes" id="UP001217838">
    <property type="component" value="Unassembled WGS sequence"/>
</dbReference>
<dbReference type="InterPro" id="IPR037238">
    <property type="entry name" value="YbiA-like_sf"/>
</dbReference>